<name>A0A5C6D997_9BACT</name>
<sequence>MVITERSKMKTESATNDNRCLHLGKVGWRECLLNDRRVGPTEHVSVAAEQAGMLHGIMIDLDLNIFDPGAFNAKAPQSPTEFFDDHVARWLDRSTLLRKAEARCSGNGIHVLLWLDPPIPLISASDRKLWDACIRIVQTSLPSDPDAPGLTSLTRPIGSINEKSNLEVKLLREGQPVTQDEIITFRNEMISAPFKTVHRILAGDEHQSPCPICRKDGTTLTAMDRTGMCYGSCGKVKPERLLDVFLRPRRSEGRTK</sequence>
<dbReference type="AlphaFoldDB" id="A0A5C6D997"/>
<organism evidence="1 2">
    <name type="scientific">Novipirellula aureliae</name>
    <dbReference type="NCBI Taxonomy" id="2527966"/>
    <lineage>
        <taxon>Bacteria</taxon>
        <taxon>Pseudomonadati</taxon>
        <taxon>Planctomycetota</taxon>
        <taxon>Planctomycetia</taxon>
        <taxon>Pirellulales</taxon>
        <taxon>Pirellulaceae</taxon>
        <taxon>Novipirellula</taxon>
    </lineage>
</organism>
<protein>
    <submittedName>
        <fullName evidence="1">Uncharacterized protein</fullName>
    </submittedName>
</protein>
<evidence type="ECO:0000313" key="2">
    <source>
        <dbReference type="Proteomes" id="UP000315471"/>
    </source>
</evidence>
<dbReference type="Proteomes" id="UP000315471">
    <property type="component" value="Unassembled WGS sequence"/>
</dbReference>
<dbReference type="EMBL" id="SJPY01000014">
    <property type="protein sequence ID" value="TWU33430.1"/>
    <property type="molecule type" value="Genomic_DNA"/>
</dbReference>
<proteinExistence type="predicted"/>
<gene>
    <name evidence="1" type="ORF">Q31b_57470</name>
</gene>
<keyword evidence="2" id="KW-1185">Reference proteome</keyword>
<accession>A0A5C6D997</accession>
<evidence type="ECO:0000313" key="1">
    <source>
        <dbReference type="EMBL" id="TWU33430.1"/>
    </source>
</evidence>
<comment type="caution">
    <text evidence="1">The sequence shown here is derived from an EMBL/GenBank/DDBJ whole genome shotgun (WGS) entry which is preliminary data.</text>
</comment>
<reference evidence="1 2" key="1">
    <citation type="submission" date="2019-02" db="EMBL/GenBank/DDBJ databases">
        <title>Deep-cultivation of Planctomycetes and their phenomic and genomic characterization uncovers novel biology.</title>
        <authorList>
            <person name="Wiegand S."/>
            <person name="Jogler M."/>
            <person name="Boedeker C."/>
            <person name="Pinto D."/>
            <person name="Vollmers J."/>
            <person name="Rivas-Marin E."/>
            <person name="Kohn T."/>
            <person name="Peeters S.H."/>
            <person name="Heuer A."/>
            <person name="Rast P."/>
            <person name="Oberbeckmann S."/>
            <person name="Bunk B."/>
            <person name="Jeske O."/>
            <person name="Meyerdierks A."/>
            <person name="Storesund J.E."/>
            <person name="Kallscheuer N."/>
            <person name="Luecker S."/>
            <person name="Lage O.M."/>
            <person name="Pohl T."/>
            <person name="Merkel B.J."/>
            <person name="Hornburger P."/>
            <person name="Mueller R.-W."/>
            <person name="Bruemmer F."/>
            <person name="Labrenz M."/>
            <person name="Spormann A.M."/>
            <person name="Op Den Camp H."/>
            <person name="Overmann J."/>
            <person name="Amann R."/>
            <person name="Jetten M.S.M."/>
            <person name="Mascher T."/>
            <person name="Medema M.H."/>
            <person name="Devos D.P."/>
            <person name="Kaster A.-K."/>
            <person name="Ovreas L."/>
            <person name="Rohde M."/>
            <person name="Galperin M.Y."/>
            <person name="Jogler C."/>
        </authorList>
    </citation>
    <scope>NUCLEOTIDE SEQUENCE [LARGE SCALE GENOMIC DNA]</scope>
    <source>
        <strain evidence="1 2">Q31b</strain>
    </source>
</reference>